<dbReference type="EMBL" id="UGZE01000001">
    <property type="protein sequence ID" value="SUJ09994.1"/>
    <property type="molecule type" value="Genomic_DNA"/>
</dbReference>
<dbReference type="OrthoDB" id="9810250at2"/>
<feature type="domain" description="HTH tetR-type" evidence="3">
    <location>
        <begin position="9"/>
        <end position="69"/>
    </location>
</feature>
<reference evidence="5 6" key="1">
    <citation type="submission" date="2018-06" db="EMBL/GenBank/DDBJ databases">
        <authorList>
            <consortium name="Pathogen Informatics"/>
            <person name="Doyle S."/>
        </authorList>
    </citation>
    <scope>NUCLEOTIDE SEQUENCE [LARGE SCALE GENOMIC DNA]</scope>
    <source>
        <strain evidence="5 6">NCTC12413</strain>
    </source>
</reference>
<evidence type="ECO:0000313" key="7">
    <source>
        <dbReference type="Proteomes" id="UP000321598"/>
    </source>
</evidence>
<evidence type="ECO:0000256" key="2">
    <source>
        <dbReference type="PROSITE-ProRule" id="PRU00335"/>
    </source>
</evidence>
<dbReference type="PANTHER" id="PTHR43479">
    <property type="entry name" value="ACREF/ENVCD OPERON REPRESSOR-RELATED"/>
    <property type="match status" value="1"/>
</dbReference>
<dbReference type="EMBL" id="BKAV01000028">
    <property type="protein sequence ID" value="GEQ01189.1"/>
    <property type="molecule type" value="Genomic_DNA"/>
</dbReference>
<evidence type="ECO:0000313" key="4">
    <source>
        <dbReference type="EMBL" id="GEQ01189.1"/>
    </source>
</evidence>
<evidence type="ECO:0000313" key="5">
    <source>
        <dbReference type="EMBL" id="SUJ09994.1"/>
    </source>
</evidence>
<dbReference type="SUPFAM" id="SSF46689">
    <property type="entry name" value="Homeodomain-like"/>
    <property type="match status" value="1"/>
</dbReference>
<protein>
    <submittedName>
        <fullName evidence="4 5">Transcriptional regulator</fullName>
    </submittedName>
</protein>
<evidence type="ECO:0000259" key="3">
    <source>
        <dbReference type="PROSITE" id="PS50977"/>
    </source>
</evidence>
<organism evidence="5 6">
    <name type="scientific">Staphylococcus arlettae</name>
    <dbReference type="NCBI Taxonomy" id="29378"/>
    <lineage>
        <taxon>Bacteria</taxon>
        <taxon>Bacillati</taxon>
        <taxon>Bacillota</taxon>
        <taxon>Bacilli</taxon>
        <taxon>Bacillales</taxon>
        <taxon>Staphylococcaceae</taxon>
        <taxon>Staphylococcus</taxon>
    </lineage>
</organism>
<reference evidence="4 7" key="2">
    <citation type="submission" date="2019-07" db="EMBL/GenBank/DDBJ databases">
        <title>Whole genome shotgun sequence of Staphylococcus arlettae NBRC 109765.</title>
        <authorList>
            <person name="Hosoyama A."/>
            <person name="Uohara A."/>
            <person name="Ohji S."/>
            <person name="Ichikawa N."/>
        </authorList>
    </citation>
    <scope>NUCLEOTIDE SEQUENCE [LARGE SCALE GENOMIC DNA]</scope>
    <source>
        <strain evidence="4 7">NBRC 109765</strain>
    </source>
</reference>
<keyword evidence="1 2" id="KW-0238">DNA-binding</keyword>
<name>A0A380C1D8_9STAP</name>
<dbReference type="PANTHER" id="PTHR43479:SF16">
    <property type="entry name" value="HTH TETR-TYPE DOMAIN-CONTAINING PROTEIN"/>
    <property type="match status" value="1"/>
</dbReference>
<sequence>MNHSDLRVIKTKRALSQSLFTLLDKKEFSGITVNQICEDALVHRTTFYKHFYDKYDLLIYLVTDLTNGFFSADISDRINKPFSTMFESFTNVKFLERISRKQENDRELEETLVNHFITVLQNDIKKNEHRITVDDKIPSELIFYIYGSTLHGIMSWKNDYNMDLSPHELDKIYHTLINIKVQDD</sequence>
<dbReference type="InterPro" id="IPR001647">
    <property type="entry name" value="HTH_TetR"/>
</dbReference>
<dbReference type="PROSITE" id="PS50977">
    <property type="entry name" value="HTH_TETR_2"/>
    <property type="match status" value="1"/>
</dbReference>
<feature type="DNA-binding region" description="H-T-H motif" evidence="2">
    <location>
        <begin position="32"/>
        <end position="51"/>
    </location>
</feature>
<proteinExistence type="predicted"/>
<dbReference type="Gene3D" id="1.10.357.10">
    <property type="entry name" value="Tetracycline Repressor, domain 2"/>
    <property type="match status" value="1"/>
</dbReference>
<dbReference type="GO" id="GO:0003677">
    <property type="term" value="F:DNA binding"/>
    <property type="evidence" value="ECO:0007669"/>
    <property type="project" value="UniProtKB-UniRule"/>
</dbReference>
<dbReference type="STRING" id="1212545.SARL_10281"/>
<keyword evidence="7" id="KW-1185">Reference proteome</keyword>
<dbReference type="InterPro" id="IPR050624">
    <property type="entry name" value="HTH-type_Tx_Regulator"/>
</dbReference>
<dbReference type="AlphaFoldDB" id="A0A380C1D8"/>
<accession>A0A380C1D8</accession>
<evidence type="ECO:0000256" key="1">
    <source>
        <dbReference type="ARBA" id="ARBA00023125"/>
    </source>
</evidence>
<dbReference type="RefSeq" id="WP_103388540.1">
    <property type="nucleotide sequence ID" value="NZ_BKAV01000028.1"/>
</dbReference>
<dbReference type="Proteomes" id="UP000254956">
    <property type="component" value="Unassembled WGS sequence"/>
</dbReference>
<gene>
    <name evidence="5" type="ORF">NCTC12413_00410</name>
    <name evidence="4" type="ORF">SAR03_22260</name>
</gene>
<dbReference type="InterPro" id="IPR009057">
    <property type="entry name" value="Homeodomain-like_sf"/>
</dbReference>
<evidence type="ECO:0000313" key="6">
    <source>
        <dbReference type="Proteomes" id="UP000254956"/>
    </source>
</evidence>
<dbReference type="Proteomes" id="UP000321598">
    <property type="component" value="Unassembled WGS sequence"/>
</dbReference>